<evidence type="ECO:0000313" key="13">
    <source>
        <dbReference type="Proteomes" id="UP001208570"/>
    </source>
</evidence>
<sequence length="497" mass="56108">MNLNVFRHSSLFLRAPGIRLQNTIIQKLITLVNSLPEVGRYNVLCDSSQLTKINKHHFCKSSIVMANINKETRSKEVKKKVGIVQMTSISDKDANFQQAKTLIEKAVALNAEMIFLPECFDYVSDSQKMAINNSETLLGPTIEKYRSLAKENGVWLSLGGFHEKTENVEQSTKIYNTHIIIDKEGQIKGRYSKVHLFNVDIKDGVRLQETDFTYPGTSIGPPVDTPVGKVGMAIQGADILTFPAAFTVPTGKAHWETLLRSRAIDNQCYVIAAAQVGQHNNKRSSYGHSMVVDPWGSVLMDCPDNVDVQVVEIDLSYMEKRRTEMPIWQHRRHDLYGTINAQAKVAINTQSDYQFGQVKVKASHVFYRSAVSVAFVNKKPVVPGHILVIPLRPVERFCDMTQAEIADMFQIVQHVSSVIEKHHNASSVTIGIQDGPEAGQSIKHVHVHVLPRKPNDFKQNDDIYQHLEEHDKNVADSEWRTDDEMTQEATTLRQYFT</sequence>
<accession>A0AAD9MTF2</accession>
<dbReference type="InterPro" id="IPR011146">
    <property type="entry name" value="HIT-like"/>
</dbReference>
<proteinExistence type="predicted"/>
<feature type="binding site" evidence="7">
    <location>
        <position position="433"/>
    </location>
    <ligand>
        <name>substrate</name>
    </ligand>
</feature>
<evidence type="ECO:0000256" key="2">
    <source>
        <dbReference type="ARBA" id="ARBA00022741"/>
    </source>
</evidence>
<feature type="active site" description="Tele-AMP-histidine intermediate" evidence="5">
    <location>
        <position position="446"/>
    </location>
</feature>
<comment type="catalytic activity">
    <reaction evidence="4">
        <text>P(1),P(3)-bis(5'-adenosyl) triphosphate + H2O = AMP + ADP + 2 H(+)</text>
        <dbReference type="Rhea" id="RHEA:13893"/>
        <dbReference type="ChEBI" id="CHEBI:15377"/>
        <dbReference type="ChEBI" id="CHEBI:15378"/>
        <dbReference type="ChEBI" id="CHEBI:58529"/>
        <dbReference type="ChEBI" id="CHEBI:456215"/>
        <dbReference type="ChEBI" id="CHEBI:456216"/>
        <dbReference type="EC" id="3.6.1.29"/>
    </reaction>
</comment>
<dbReference type="PRINTS" id="PR00332">
    <property type="entry name" value="HISTRIAD"/>
</dbReference>
<dbReference type="InterPro" id="IPR019808">
    <property type="entry name" value="Histidine_triad_CS"/>
</dbReference>
<evidence type="ECO:0000256" key="7">
    <source>
        <dbReference type="PIRSR" id="PIRSR639383-2"/>
    </source>
</evidence>
<dbReference type="InterPro" id="IPR036526">
    <property type="entry name" value="C-N_Hydrolase_sf"/>
</dbReference>
<dbReference type="EC" id="3.6.1.29" evidence="1"/>
<dbReference type="CDD" id="cd07572">
    <property type="entry name" value="nit"/>
    <property type="match status" value="1"/>
</dbReference>
<evidence type="ECO:0000256" key="9">
    <source>
        <dbReference type="PROSITE-ProRule" id="PRU00464"/>
    </source>
</evidence>
<evidence type="ECO:0000256" key="8">
    <source>
        <dbReference type="PIRSR" id="PIRSR639383-3"/>
    </source>
</evidence>
<organism evidence="12 13">
    <name type="scientific">Paralvinella palmiformis</name>
    <dbReference type="NCBI Taxonomy" id="53620"/>
    <lineage>
        <taxon>Eukaryota</taxon>
        <taxon>Metazoa</taxon>
        <taxon>Spiralia</taxon>
        <taxon>Lophotrochozoa</taxon>
        <taxon>Annelida</taxon>
        <taxon>Polychaeta</taxon>
        <taxon>Sedentaria</taxon>
        <taxon>Canalipalpata</taxon>
        <taxon>Terebellida</taxon>
        <taxon>Terebelliformia</taxon>
        <taxon>Alvinellidae</taxon>
        <taxon>Paralvinella</taxon>
    </lineage>
</organism>
<gene>
    <name evidence="12" type="ORF">LSH36_838g01028</name>
</gene>
<dbReference type="GO" id="GO:0016811">
    <property type="term" value="F:hydrolase activity, acting on carbon-nitrogen (but not peptide) bonds, in linear amides"/>
    <property type="evidence" value="ECO:0007669"/>
    <property type="project" value="InterPro"/>
</dbReference>
<name>A0AAD9MTF2_9ANNE</name>
<evidence type="ECO:0000256" key="1">
    <source>
        <dbReference type="ARBA" id="ARBA00012377"/>
    </source>
</evidence>
<comment type="caution">
    <text evidence="12">The sequence shown here is derived from an EMBL/GenBank/DDBJ whole genome shotgun (WGS) entry which is preliminary data.</text>
</comment>
<dbReference type="PROSITE" id="PS51084">
    <property type="entry name" value="HIT_2"/>
    <property type="match status" value="1"/>
</dbReference>
<protein>
    <recommendedName>
        <fullName evidence="1">bis(5'-adenosyl)-triphosphatase</fullName>
        <ecNumber evidence="1">3.6.1.29</ecNumber>
    </recommendedName>
</protein>
<dbReference type="AlphaFoldDB" id="A0AAD9MTF2"/>
<keyword evidence="2" id="KW-0547">Nucleotide-binding</keyword>
<feature type="binding site" evidence="7">
    <location>
        <position position="377"/>
    </location>
    <ligand>
        <name>substrate</name>
    </ligand>
</feature>
<dbReference type="GO" id="GO:0047710">
    <property type="term" value="F:bis(5'-adenosyl)-triphosphatase activity"/>
    <property type="evidence" value="ECO:0007669"/>
    <property type="project" value="UniProtKB-EC"/>
</dbReference>
<feature type="binding site" evidence="7">
    <location>
        <position position="448"/>
    </location>
    <ligand>
        <name>substrate</name>
    </ligand>
</feature>
<dbReference type="Pfam" id="PF00795">
    <property type="entry name" value="CN_hydrolase"/>
    <property type="match status" value="1"/>
</dbReference>
<feature type="site" description="Important for induction of apoptosis" evidence="8">
    <location>
        <position position="464"/>
    </location>
</feature>
<dbReference type="PROSITE" id="PS00892">
    <property type="entry name" value="HIT_1"/>
    <property type="match status" value="1"/>
</dbReference>
<dbReference type="GO" id="GO:0000166">
    <property type="term" value="F:nucleotide binding"/>
    <property type="evidence" value="ECO:0007669"/>
    <property type="project" value="UniProtKB-KW"/>
</dbReference>
<feature type="domain" description="CN hydrolase" evidence="10">
    <location>
        <begin position="79"/>
        <end position="315"/>
    </location>
</feature>
<evidence type="ECO:0000259" key="10">
    <source>
        <dbReference type="PROSITE" id="PS50263"/>
    </source>
</evidence>
<dbReference type="FunFam" id="3.30.428.10:FF:000011">
    <property type="entry name" value="Fragile histidine triad"/>
    <property type="match status" value="1"/>
</dbReference>
<dbReference type="Gene3D" id="3.30.428.10">
    <property type="entry name" value="HIT-like"/>
    <property type="match status" value="1"/>
</dbReference>
<dbReference type="SUPFAM" id="SSF54197">
    <property type="entry name" value="HIT-like"/>
    <property type="match status" value="1"/>
</dbReference>
<dbReference type="Pfam" id="PF01230">
    <property type="entry name" value="HIT"/>
    <property type="match status" value="1"/>
</dbReference>
<dbReference type="PANTHER" id="PTHR23088:SF27">
    <property type="entry name" value="DEAMINATED GLUTATHIONE AMIDASE"/>
    <property type="match status" value="1"/>
</dbReference>
<evidence type="ECO:0000313" key="12">
    <source>
        <dbReference type="EMBL" id="KAK2143483.1"/>
    </source>
</evidence>
<feature type="short sequence motif" description="Histidine triad motif" evidence="6 9">
    <location>
        <begin position="444"/>
        <end position="448"/>
    </location>
</feature>
<evidence type="ECO:0000256" key="4">
    <source>
        <dbReference type="ARBA" id="ARBA00047780"/>
    </source>
</evidence>
<evidence type="ECO:0000259" key="11">
    <source>
        <dbReference type="PROSITE" id="PS51084"/>
    </source>
</evidence>
<dbReference type="CDD" id="cd01275">
    <property type="entry name" value="FHIT"/>
    <property type="match status" value="1"/>
</dbReference>
<dbReference type="EMBL" id="JAODUP010000838">
    <property type="protein sequence ID" value="KAK2143483.1"/>
    <property type="molecule type" value="Genomic_DNA"/>
</dbReference>
<evidence type="ECO:0000256" key="5">
    <source>
        <dbReference type="PIRSR" id="PIRSR601310-1"/>
    </source>
</evidence>
<dbReference type="InterPro" id="IPR039383">
    <property type="entry name" value="FHIT"/>
</dbReference>
<reference evidence="12" key="1">
    <citation type="journal article" date="2023" name="Mol. Biol. Evol.">
        <title>Third-Generation Sequencing Reveals the Adaptive Role of the Epigenome in Three Deep-Sea Polychaetes.</title>
        <authorList>
            <person name="Perez M."/>
            <person name="Aroh O."/>
            <person name="Sun Y."/>
            <person name="Lan Y."/>
            <person name="Juniper S.K."/>
            <person name="Young C.R."/>
            <person name="Angers B."/>
            <person name="Qian P.Y."/>
        </authorList>
    </citation>
    <scope>NUCLEOTIDE SEQUENCE</scope>
    <source>
        <strain evidence="12">P08H-3</strain>
    </source>
</reference>
<dbReference type="PANTHER" id="PTHR23088">
    <property type="entry name" value="NITRILASE-RELATED"/>
    <property type="match status" value="1"/>
</dbReference>
<dbReference type="Proteomes" id="UP001208570">
    <property type="component" value="Unassembled WGS sequence"/>
</dbReference>
<keyword evidence="13" id="KW-1185">Reference proteome</keyword>
<evidence type="ECO:0000256" key="6">
    <source>
        <dbReference type="PIRSR" id="PIRSR601310-3"/>
    </source>
</evidence>
<evidence type="ECO:0000256" key="3">
    <source>
        <dbReference type="ARBA" id="ARBA00022801"/>
    </source>
</evidence>
<dbReference type="InterPro" id="IPR045254">
    <property type="entry name" value="Nit1/2_C-N_Hydrolase"/>
</dbReference>
<feature type="domain" description="HIT" evidence="11">
    <location>
        <begin position="353"/>
        <end position="459"/>
    </location>
</feature>
<dbReference type="SUPFAM" id="SSF56317">
    <property type="entry name" value="Carbon-nitrogen hydrolase"/>
    <property type="match status" value="1"/>
</dbReference>
<dbReference type="InterPro" id="IPR003010">
    <property type="entry name" value="C-N_Hydrolase"/>
</dbReference>
<dbReference type="PROSITE" id="PS50263">
    <property type="entry name" value="CN_HYDROLASE"/>
    <property type="match status" value="1"/>
</dbReference>
<dbReference type="Gene3D" id="3.60.110.10">
    <property type="entry name" value="Carbon-nitrogen hydrolase"/>
    <property type="match status" value="1"/>
</dbReference>
<keyword evidence="3" id="KW-0378">Hydrolase</keyword>
<dbReference type="InterPro" id="IPR001310">
    <property type="entry name" value="Histidine_triad_HIT"/>
</dbReference>
<dbReference type="InterPro" id="IPR036265">
    <property type="entry name" value="HIT-like_sf"/>
</dbReference>